<dbReference type="Proteomes" id="UP000054270">
    <property type="component" value="Unassembled WGS sequence"/>
</dbReference>
<organism evidence="1 2">
    <name type="scientific">Hypholoma sublateritium (strain FD-334 SS-4)</name>
    <dbReference type="NCBI Taxonomy" id="945553"/>
    <lineage>
        <taxon>Eukaryota</taxon>
        <taxon>Fungi</taxon>
        <taxon>Dikarya</taxon>
        <taxon>Basidiomycota</taxon>
        <taxon>Agaricomycotina</taxon>
        <taxon>Agaricomycetes</taxon>
        <taxon>Agaricomycetidae</taxon>
        <taxon>Agaricales</taxon>
        <taxon>Agaricineae</taxon>
        <taxon>Strophariaceae</taxon>
        <taxon>Hypholoma</taxon>
    </lineage>
</organism>
<dbReference type="EMBL" id="KN817545">
    <property type="protein sequence ID" value="KJA23140.1"/>
    <property type="molecule type" value="Genomic_DNA"/>
</dbReference>
<sequence length="429" mass="45913">MHPHPCAAAVSAFSVSALAPRSSPIKRNFEHRPEHGSENATPCKTVHRACRVVPGTAPRLAPRQLQIAIGARGRARWRRRRRIEWPRDVGAASPPTAVAFANARAAEKGRRVPPAAGNAKARGALLTRGKCYFGAAALRGRPPTRWRSHAIARTSTLVARKARGKFVCEHIRATMAEGGQWRDNLLGVSTTVQKNVEKCRLSPPPSTQGYGSAADIDTSVLRDSLRAFKFNSNKSRPHTYTKDGVQAGINHATQVTSTNDNTMADILLRSAATPAGDFEPGVWIAIDGDYHAPEHFSKIGAVRGGAAGTGKPRDVDAVPPTADQADSFAAHSQTKLRTNAGCVCERERLGSRLYFCAQITARANFPGAWSGPGPLEAHEGIDWKYRGCIDVISGDPDAIPRSSIAGVQGADFASDERGGVLFSIPEMGS</sequence>
<evidence type="ECO:0000313" key="1">
    <source>
        <dbReference type="EMBL" id="KJA23140.1"/>
    </source>
</evidence>
<proteinExistence type="predicted"/>
<reference evidence="2" key="1">
    <citation type="submission" date="2014-04" db="EMBL/GenBank/DDBJ databases">
        <title>Evolutionary Origins and Diversification of the Mycorrhizal Mutualists.</title>
        <authorList>
            <consortium name="DOE Joint Genome Institute"/>
            <consortium name="Mycorrhizal Genomics Consortium"/>
            <person name="Kohler A."/>
            <person name="Kuo A."/>
            <person name="Nagy L.G."/>
            <person name="Floudas D."/>
            <person name="Copeland A."/>
            <person name="Barry K.W."/>
            <person name="Cichocki N."/>
            <person name="Veneault-Fourrey C."/>
            <person name="LaButti K."/>
            <person name="Lindquist E.A."/>
            <person name="Lipzen A."/>
            <person name="Lundell T."/>
            <person name="Morin E."/>
            <person name="Murat C."/>
            <person name="Riley R."/>
            <person name="Ohm R."/>
            <person name="Sun H."/>
            <person name="Tunlid A."/>
            <person name="Henrissat B."/>
            <person name="Grigoriev I.V."/>
            <person name="Hibbett D.S."/>
            <person name="Martin F."/>
        </authorList>
    </citation>
    <scope>NUCLEOTIDE SEQUENCE [LARGE SCALE GENOMIC DNA]</scope>
    <source>
        <strain evidence="2">FD-334 SS-4</strain>
    </source>
</reference>
<gene>
    <name evidence="1" type="ORF">HYPSUDRAFT_1081684</name>
</gene>
<dbReference type="AlphaFoldDB" id="A0A0D2PU42"/>
<name>A0A0D2PU42_HYPSF</name>
<protein>
    <submittedName>
        <fullName evidence="1">Uncharacterized protein</fullName>
    </submittedName>
</protein>
<accession>A0A0D2PU42</accession>
<evidence type="ECO:0000313" key="2">
    <source>
        <dbReference type="Proteomes" id="UP000054270"/>
    </source>
</evidence>
<keyword evidence="2" id="KW-1185">Reference proteome</keyword>